<protein>
    <submittedName>
        <fullName evidence="1">Uncharacterized protein</fullName>
    </submittedName>
</protein>
<evidence type="ECO:0000313" key="1">
    <source>
        <dbReference type="EMBL" id="KAI9451789.1"/>
    </source>
</evidence>
<name>A0ACC0TWI8_9AGAM</name>
<proteinExistence type="predicted"/>
<accession>A0ACC0TWI8</accession>
<keyword evidence="2" id="KW-1185">Reference proteome</keyword>
<gene>
    <name evidence="1" type="ORF">F5148DRAFT_534105</name>
</gene>
<evidence type="ECO:0000313" key="2">
    <source>
        <dbReference type="Proteomes" id="UP001207468"/>
    </source>
</evidence>
<dbReference type="EMBL" id="JAGFNK010000359">
    <property type="protein sequence ID" value="KAI9451789.1"/>
    <property type="molecule type" value="Genomic_DNA"/>
</dbReference>
<sequence>MVSATTKVALVTGAARGIGRAVALRLAEDGFDVAVNDLPNSPQLDELAREIEKRGRRSFAVPADVSLEEEVVKTIEQVVQRLGSLDVMVANAGIVIYHSFMEMTVETFDRVMAINARGTMLCYKYAAKQMIAQGRGGRIIGAASVVGKQGSGIVSAYCASKFAIRGLTQAAAQEFGKYGITVNAYAPGLIDTRMLTELDIAMAGPNPDSNPKAGSTAIAASTPISRPGTPEEIAGLVSYLASDISGFITGQSVSINGGFFFD</sequence>
<dbReference type="Proteomes" id="UP001207468">
    <property type="component" value="Unassembled WGS sequence"/>
</dbReference>
<comment type="caution">
    <text evidence="1">The sequence shown here is derived from an EMBL/GenBank/DDBJ whole genome shotgun (WGS) entry which is preliminary data.</text>
</comment>
<reference evidence="1" key="1">
    <citation type="submission" date="2021-03" db="EMBL/GenBank/DDBJ databases">
        <title>Evolutionary priming and transition to the ectomycorrhizal habit in an iconic lineage of mushroom-forming fungi: is preadaptation a requirement?</title>
        <authorList>
            <consortium name="DOE Joint Genome Institute"/>
            <person name="Looney B.P."/>
            <person name="Miyauchi S."/>
            <person name="Morin E."/>
            <person name="Drula E."/>
            <person name="Courty P.E."/>
            <person name="Chicoki N."/>
            <person name="Fauchery L."/>
            <person name="Kohler A."/>
            <person name="Kuo A."/>
            <person name="LaButti K."/>
            <person name="Pangilinan J."/>
            <person name="Lipzen A."/>
            <person name="Riley R."/>
            <person name="Andreopoulos W."/>
            <person name="He G."/>
            <person name="Johnson J."/>
            <person name="Barry K.W."/>
            <person name="Grigoriev I.V."/>
            <person name="Nagy L."/>
            <person name="Hibbett D."/>
            <person name="Henrissat B."/>
            <person name="Matheny P.B."/>
            <person name="Labbe J."/>
            <person name="Martin A.F."/>
        </authorList>
    </citation>
    <scope>NUCLEOTIDE SEQUENCE</scope>
    <source>
        <strain evidence="1">BPL698</strain>
    </source>
</reference>
<organism evidence="1 2">
    <name type="scientific">Russula earlei</name>
    <dbReference type="NCBI Taxonomy" id="71964"/>
    <lineage>
        <taxon>Eukaryota</taxon>
        <taxon>Fungi</taxon>
        <taxon>Dikarya</taxon>
        <taxon>Basidiomycota</taxon>
        <taxon>Agaricomycotina</taxon>
        <taxon>Agaricomycetes</taxon>
        <taxon>Russulales</taxon>
        <taxon>Russulaceae</taxon>
        <taxon>Russula</taxon>
    </lineage>
</organism>